<dbReference type="OMA" id="PIADANY"/>
<sequence>MSKKKAGGTRPSSMRDQGDAPPQPVDQTTWRSLQTQDTMQQSISSLLGLVWQRVEHQIDELVVDRNVKKHAVAEAANMMKFVIETNFVNVDPGESAEDLASDSWLPGASCPPADIDTWAPGNMTIISPSELEDIEQTDRRRLMALRQSARTTAKARFVAQQNTARPKSGSNSTRVRPVPPATTRAPDAKAISLHRRLETAGTAETTANHTPAPHRPDHAPQAHPHTRPSSKPTSASSQTRQHSATSATSRNGSPPRDAKSRRIKSASTSRPSSQTLATAHHPAPPVALDKPRTASAGRRRPKSGRSIGTPENLPTKPAFAGNKLDKLPAISQSS</sequence>
<dbReference type="KEGG" id="mbr:MONBRDRAFT_10816"/>
<gene>
    <name evidence="2" type="ORF">MONBRDRAFT_10816</name>
</gene>
<organism evidence="2 3">
    <name type="scientific">Monosiga brevicollis</name>
    <name type="common">Choanoflagellate</name>
    <dbReference type="NCBI Taxonomy" id="81824"/>
    <lineage>
        <taxon>Eukaryota</taxon>
        <taxon>Choanoflagellata</taxon>
        <taxon>Craspedida</taxon>
        <taxon>Salpingoecidae</taxon>
        <taxon>Monosiga</taxon>
    </lineage>
</organism>
<dbReference type="Proteomes" id="UP000001357">
    <property type="component" value="Unassembled WGS sequence"/>
</dbReference>
<dbReference type="GeneID" id="5893924"/>
<feature type="region of interest" description="Disordered" evidence="1">
    <location>
        <begin position="1"/>
        <end position="32"/>
    </location>
</feature>
<protein>
    <submittedName>
        <fullName evidence="2">Uncharacterized protein</fullName>
    </submittedName>
</protein>
<evidence type="ECO:0000313" key="2">
    <source>
        <dbReference type="EMBL" id="EDQ86488.1"/>
    </source>
</evidence>
<feature type="compositionally biased region" description="Polar residues" evidence="1">
    <location>
        <begin position="265"/>
        <end position="277"/>
    </location>
</feature>
<evidence type="ECO:0000313" key="3">
    <source>
        <dbReference type="Proteomes" id="UP000001357"/>
    </source>
</evidence>
<keyword evidence="3" id="KW-1185">Reference proteome</keyword>
<reference evidence="2 3" key="1">
    <citation type="journal article" date="2008" name="Nature">
        <title>The genome of the choanoflagellate Monosiga brevicollis and the origin of metazoans.</title>
        <authorList>
            <consortium name="JGI Sequencing"/>
            <person name="King N."/>
            <person name="Westbrook M.J."/>
            <person name="Young S.L."/>
            <person name="Kuo A."/>
            <person name="Abedin M."/>
            <person name="Chapman J."/>
            <person name="Fairclough S."/>
            <person name="Hellsten U."/>
            <person name="Isogai Y."/>
            <person name="Letunic I."/>
            <person name="Marr M."/>
            <person name="Pincus D."/>
            <person name="Putnam N."/>
            <person name="Rokas A."/>
            <person name="Wright K.J."/>
            <person name="Zuzow R."/>
            <person name="Dirks W."/>
            <person name="Good M."/>
            <person name="Goodstein D."/>
            <person name="Lemons D."/>
            <person name="Li W."/>
            <person name="Lyons J.B."/>
            <person name="Morris A."/>
            <person name="Nichols S."/>
            <person name="Richter D.J."/>
            <person name="Salamov A."/>
            <person name="Bork P."/>
            <person name="Lim W.A."/>
            <person name="Manning G."/>
            <person name="Miller W.T."/>
            <person name="McGinnis W."/>
            <person name="Shapiro H."/>
            <person name="Tjian R."/>
            <person name="Grigoriev I.V."/>
            <person name="Rokhsar D."/>
        </authorList>
    </citation>
    <scope>NUCLEOTIDE SEQUENCE [LARGE SCALE GENOMIC DNA]</scope>
    <source>
        <strain evidence="3">MX1 / ATCC 50154</strain>
    </source>
</reference>
<evidence type="ECO:0000256" key="1">
    <source>
        <dbReference type="SAM" id="MobiDB-lite"/>
    </source>
</evidence>
<name>A9V7B6_MONBE</name>
<proteinExistence type="predicted"/>
<dbReference type="InParanoid" id="A9V7B6"/>
<dbReference type="AlphaFoldDB" id="A9V7B6"/>
<feature type="compositionally biased region" description="Polar residues" evidence="1">
    <location>
        <begin position="159"/>
        <end position="174"/>
    </location>
</feature>
<accession>A9V7B6</accession>
<dbReference type="EMBL" id="CH991565">
    <property type="protein sequence ID" value="EDQ86488.1"/>
    <property type="molecule type" value="Genomic_DNA"/>
</dbReference>
<feature type="region of interest" description="Disordered" evidence="1">
    <location>
        <begin position="152"/>
        <end position="334"/>
    </location>
</feature>
<dbReference type="RefSeq" id="XP_001748601.1">
    <property type="nucleotide sequence ID" value="XM_001748549.1"/>
</dbReference>
<feature type="compositionally biased region" description="Polar residues" evidence="1">
    <location>
        <begin position="227"/>
        <end position="252"/>
    </location>
</feature>